<evidence type="ECO:0000313" key="3">
    <source>
        <dbReference type="Proteomes" id="UP001227192"/>
    </source>
</evidence>
<feature type="compositionally biased region" description="Basic and acidic residues" evidence="1">
    <location>
        <begin position="1"/>
        <end position="17"/>
    </location>
</feature>
<feature type="region of interest" description="Disordered" evidence="1">
    <location>
        <begin position="1"/>
        <end position="42"/>
    </location>
</feature>
<organism evidence="2 3">
    <name type="scientific">Penicillium thymicola</name>
    <dbReference type="NCBI Taxonomy" id="293382"/>
    <lineage>
        <taxon>Eukaryota</taxon>
        <taxon>Fungi</taxon>
        <taxon>Dikarya</taxon>
        <taxon>Ascomycota</taxon>
        <taxon>Pezizomycotina</taxon>
        <taxon>Eurotiomycetes</taxon>
        <taxon>Eurotiomycetidae</taxon>
        <taxon>Eurotiales</taxon>
        <taxon>Aspergillaceae</taxon>
        <taxon>Penicillium</taxon>
    </lineage>
</organism>
<keyword evidence="3" id="KW-1185">Reference proteome</keyword>
<reference evidence="2" key="2">
    <citation type="journal article" date="2016" name="Fungal Biol.">
        <title>Ochratoxin A production by Penicillium thymicola.</title>
        <authorList>
            <person name="Nguyen H.D.T."/>
            <person name="McMullin D.R."/>
            <person name="Ponomareva E."/>
            <person name="Riley R."/>
            <person name="Pomraning K.R."/>
            <person name="Baker S.E."/>
            <person name="Seifert K.A."/>
        </authorList>
    </citation>
    <scope>NUCLEOTIDE SEQUENCE</scope>
    <source>
        <strain evidence="2">DAOM 180753</strain>
    </source>
</reference>
<evidence type="ECO:0000256" key="1">
    <source>
        <dbReference type="SAM" id="MobiDB-lite"/>
    </source>
</evidence>
<gene>
    <name evidence="2" type="ORF">VN97_g8683</name>
</gene>
<comment type="caution">
    <text evidence="2">The sequence shown here is derived from an EMBL/GenBank/DDBJ whole genome shotgun (WGS) entry which is preliminary data.</text>
</comment>
<reference evidence="2" key="1">
    <citation type="submission" date="2015-06" db="EMBL/GenBank/DDBJ databases">
        <authorList>
            <person name="Nguyen H."/>
        </authorList>
    </citation>
    <scope>NUCLEOTIDE SEQUENCE</scope>
    <source>
        <strain evidence="2">DAOM 180753</strain>
    </source>
</reference>
<dbReference type="AlphaFoldDB" id="A0AAI9X5Y8"/>
<dbReference type="Proteomes" id="UP001227192">
    <property type="component" value="Unassembled WGS sequence"/>
</dbReference>
<dbReference type="EMBL" id="LACB01000318">
    <property type="protein sequence ID" value="KAJ9484693.1"/>
    <property type="molecule type" value="Genomic_DNA"/>
</dbReference>
<sequence length="91" mass="10289">MVERVGRLREGERERERERKKRKMGDWAQGEAGVGEVSSSKSSIDSLTSLSSLQMFLFRFAPSLSYIEWLWTPPGPCLMHALSTNNLTTGL</sequence>
<protein>
    <submittedName>
        <fullName evidence="2">Uncharacterized protein</fullName>
    </submittedName>
</protein>
<name>A0AAI9X5Y8_PENTH</name>
<accession>A0AAI9X5Y8</accession>
<evidence type="ECO:0000313" key="2">
    <source>
        <dbReference type="EMBL" id="KAJ9484693.1"/>
    </source>
</evidence>
<proteinExistence type="predicted"/>